<accession>A0AAT9GME1</accession>
<proteinExistence type="predicted"/>
<sequence>MLLEVKNLSVSYFLEDKEIPALRDINFDVEKGEIISIIGESGSGKTTLAKSIIRQIKKPGKIISGKVLLEGNDLLAMDYSKFKRDILWKEISYVPQASQNSLNGVMRIIDHFYDTALSHNWKNKEEVNKKAKELLKMVALDEKVLKMYPHELSGGMKQRVLIALSLLLTPKIVIMDEPVSALDVVTQRRIIDLIVNINKELGTTILFITHDIALTKYLSTKTVVMYAGRVMEIGNTYEVIFKPYHPYTQALVNSIPSIHGEISVRSIKEGEIPLHGCPFYPRCPYTMEECKVKEPDFYHVDGREVRCFMYDKVRKSNG</sequence>
<keyword evidence="2" id="KW-0547">Nucleotide-binding</keyword>
<dbReference type="PROSITE" id="PS50893">
    <property type="entry name" value="ABC_TRANSPORTER_2"/>
    <property type="match status" value="1"/>
</dbReference>
<dbReference type="Pfam" id="PF08352">
    <property type="entry name" value="oligo_HPY"/>
    <property type="match status" value="1"/>
</dbReference>
<dbReference type="EMBL" id="AP031322">
    <property type="protein sequence ID" value="BFH72057.1"/>
    <property type="molecule type" value="Genomic_DNA"/>
</dbReference>
<evidence type="ECO:0000256" key="1">
    <source>
        <dbReference type="ARBA" id="ARBA00022448"/>
    </source>
</evidence>
<evidence type="ECO:0000256" key="2">
    <source>
        <dbReference type="ARBA" id="ARBA00022741"/>
    </source>
</evidence>
<dbReference type="InterPro" id="IPR017871">
    <property type="entry name" value="ABC_transporter-like_CS"/>
</dbReference>
<dbReference type="AlphaFoldDB" id="A0AAT9GME1"/>
<dbReference type="NCBIfam" id="TIGR01727">
    <property type="entry name" value="oligo_HPY"/>
    <property type="match status" value="1"/>
</dbReference>
<dbReference type="GO" id="GO:0005524">
    <property type="term" value="F:ATP binding"/>
    <property type="evidence" value="ECO:0007669"/>
    <property type="project" value="UniProtKB-KW"/>
</dbReference>
<gene>
    <name evidence="5" type="ORF">SJAV_00010</name>
</gene>
<dbReference type="KEGG" id="sjv:SJAV_00010"/>
<keyword evidence="3 5" id="KW-0067">ATP-binding</keyword>
<feature type="domain" description="ABC transporter" evidence="4">
    <location>
        <begin position="3"/>
        <end position="252"/>
    </location>
</feature>
<dbReference type="PANTHER" id="PTHR43067:SF3">
    <property type="entry name" value="MALTOSE ABC TRANSPORTER, ATP-BINDING PROTEIN"/>
    <property type="match status" value="1"/>
</dbReference>
<evidence type="ECO:0000259" key="4">
    <source>
        <dbReference type="PROSITE" id="PS50893"/>
    </source>
</evidence>
<evidence type="ECO:0000313" key="5">
    <source>
        <dbReference type="EMBL" id="BFH72057.1"/>
    </source>
</evidence>
<reference evidence="5" key="1">
    <citation type="submission" date="2024-03" db="EMBL/GenBank/DDBJ databases">
        <title>Complete genome sequence of Sulfurisphaera javensis strain KD-1.</title>
        <authorList>
            <person name="Sakai H."/>
            <person name="Nur N."/>
            <person name="Suwanto A."/>
            <person name="Kurosawa N."/>
        </authorList>
    </citation>
    <scope>NUCLEOTIDE SEQUENCE</scope>
    <source>
        <strain evidence="5">KD-1</strain>
    </source>
</reference>
<dbReference type="GeneID" id="92352935"/>
<protein>
    <submittedName>
        <fullName evidence="5">ABC transporter ATP-binding protein</fullName>
    </submittedName>
</protein>
<keyword evidence="1" id="KW-0813">Transport</keyword>
<dbReference type="FunFam" id="3.40.50.300:FF:000016">
    <property type="entry name" value="Oligopeptide ABC transporter ATP-binding component"/>
    <property type="match status" value="1"/>
</dbReference>
<dbReference type="Pfam" id="PF00005">
    <property type="entry name" value="ABC_tran"/>
    <property type="match status" value="1"/>
</dbReference>
<dbReference type="CDD" id="cd03257">
    <property type="entry name" value="ABC_NikE_OppD_transporters"/>
    <property type="match status" value="1"/>
</dbReference>
<evidence type="ECO:0000256" key="3">
    <source>
        <dbReference type="ARBA" id="ARBA00022840"/>
    </source>
</evidence>
<dbReference type="GO" id="GO:0016887">
    <property type="term" value="F:ATP hydrolysis activity"/>
    <property type="evidence" value="ECO:0007669"/>
    <property type="project" value="InterPro"/>
</dbReference>
<dbReference type="SMART" id="SM00382">
    <property type="entry name" value="AAA"/>
    <property type="match status" value="1"/>
</dbReference>
<dbReference type="InterPro" id="IPR003593">
    <property type="entry name" value="AAA+_ATPase"/>
</dbReference>
<dbReference type="InterPro" id="IPR027417">
    <property type="entry name" value="P-loop_NTPase"/>
</dbReference>
<dbReference type="InterPro" id="IPR003439">
    <property type="entry name" value="ABC_transporter-like_ATP-bd"/>
</dbReference>
<dbReference type="InterPro" id="IPR013563">
    <property type="entry name" value="Oligopep_ABC_C"/>
</dbReference>
<dbReference type="GO" id="GO:0015833">
    <property type="term" value="P:peptide transport"/>
    <property type="evidence" value="ECO:0007669"/>
    <property type="project" value="InterPro"/>
</dbReference>
<dbReference type="Gene3D" id="3.40.50.300">
    <property type="entry name" value="P-loop containing nucleotide triphosphate hydrolases"/>
    <property type="match status" value="1"/>
</dbReference>
<dbReference type="PROSITE" id="PS00211">
    <property type="entry name" value="ABC_TRANSPORTER_1"/>
    <property type="match status" value="1"/>
</dbReference>
<name>A0AAT9GME1_9CREN</name>
<dbReference type="PANTHER" id="PTHR43067">
    <property type="entry name" value="OLIGOPEPTIDE/DIPEPTIDE ABC TRANSPORTER, ATPASE SUBUNIT"/>
    <property type="match status" value="1"/>
</dbReference>
<organism evidence="5">
    <name type="scientific">Sulfurisphaera javensis</name>
    <dbReference type="NCBI Taxonomy" id="2049879"/>
    <lineage>
        <taxon>Archaea</taxon>
        <taxon>Thermoproteota</taxon>
        <taxon>Thermoprotei</taxon>
        <taxon>Sulfolobales</taxon>
        <taxon>Sulfolobaceae</taxon>
        <taxon>Sulfurisphaera</taxon>
    </lineage>
</organism>
<dbReference type="SUPFAM" id="SSF52540">
    <property type="entry name" value="P-loop containing nucleoside triphosphate hydrolases"/>
    <property type="match status" value="1"/>
</dbReference>
<dbReference type="RefSeq" id="WP_369610310.1">
    <property type="nucleotide sequence ID" value="NZ_AP031322.1"/>
</dbReference>